<dbReference type="OrthoDB" id="10515971at2759"/>
<evidence type="ECO:0000313" key="2">
    <source>
        <dbReference type="EMBL" id="KAF8653512.1"/>
    </source>
</evidence>
<accession>A0A835AAW4</accession>
<organism evidence="2 3">
    <name type="scientific">Digitaria exilis</name>
    <dbReference type="NCBI Taxonomy" id="1010633"/>
    <lineage>
        <taxon>Eukaryota</taxon>
        <taxon>Viridiplantae</taxon>
        <taxon>Streptophyta</taxon>
        <taxon>Embryophyta</taxon>
        <taxon>Tracheophyta</taxon>
        <taxon>Spermatophyta</taxon>
        <taxon>Magnoliopsida</taxon>
        <taxon>Liliopsida</taxon>
        <taxon>Poales</taxon>
        <taxon>Poaceae</taxon>
        <taxon>PACMAD clade</taxon>
        <taxon>Panicoideae</taxon>
        <taxon>Panicodae</taxon>
        <taxon>Paniceae</taxon>
        <taxon>Anthephorinae</taxon>
        <taxon>Digitaria</taxon>
    </lineage>
</organism>
<protein>
    <submittedName>
        <fullName evidence="2">Uncharacterized protein</fullName>
    </submittedName>
</protein>
<name>A0A835AAW4_9POAL</name>
<dbReference type="AlphaFoldDB" id="A0A835AAW4"/>
<sequence length="112" mass="12588">MVTTHNFGRTSPGKQCSEEEILAEPPLVNRFLEPQILAEPPLGTWKFQRQRLEFQRKAEPSLQRVKRSAGVSATRCGVSEQTRGAEGQNLVVEGNLTRESCTCFEQKDQKKG</sequence>
<evidence type="ECO:0000313" key="3">
    <source>
        <dbReference type="Proteomes" id="UP000636709"/>
    </source>
</evidence>
<comment type="caution">
    <text evidence="2">The sequence shown here is derived from an EMBL/GenBank/DDBJ whole genome shotgun (WGS) entry which is preliminary data.</text>
</comment>
<evidence type="ECO:0000256" key="1">
    <source>
        <dbReference type="SAM" id="MobiDB-lite"/>
    </source>
</evidence>
<proteinExistence type="predicted"/>
<reference evidence="2" key="1">
    <citation type="submission" date="2020-07" db="EMBL/GenBank/DDBJ databases">
        <title>Genome sequence and genetic diversity analysis of an under-domesticated orphan crop, white fonio (Digitaria exilis).</title>
        <authorList>
            <person name="Bennetzen J.L."/>
            <person name="Chen S."/>
            <person name="Ma X."/>
            <person name="Wang X."/>
            <person name="Yssel A.E.J."/>
            <person name="Chaluvadi S.R."/>
            <person name="Johnson M."/>
            <person name="Gangashetty P."/>
            <person name="Hamidou F."/>
            <person name="Sanogo M.D."/>
            <person name="Zwaenepoel A."/>
            <person name="Wallace J."/>
            <person name="Van De Peer Y."/>
            <person name="Van Deynze A."/>
        </authorList>
    </citation>
    <scope>NUCLEOTIDE SEQUENCE</scope>
    <source>
        <tissue evidence="2">Leaves</tissue>
    </source>
</reference>
<keyword evidence="3" id="KW-1185">Reference proteome</keyword>
<dbReference type="EMBL" id="JACEFO010002623">
    <property type="protein sequence ID" value="KAF8653512.1"/>
    <property type="molecule type" value="Genomic_DNA"/>
</dbReference>
<dbReference type="Proteomes" id="UP000636709">
    <property type="component" value="Unassembled WGS sequence"/>
</dbReference>
<gene>
    <name evidence="2" type="ORF">HU200_062263</name>
</gene>
<feature type="region of interest" description="Disordered" evidence="1">
    <location>
        <begin position="1"/>
        <end position="20"/>
    </location>
</feature>
<feature type="compositionally biased region" description="Polar residues" evidence="1">
    <location>
        <begin position="1"/>
        <end position="14"/>
    </location>
</feature>